<evidence type="ECO:0008006" key="3">
    <source>
        <dbReference type="Google" id="ProtNLM"/>
    </source>
</evidence>
<sequence length="215" mass="25549">MNNFHEVLKKLIIDACRHPPKSWERQEALTQIIRLVMQSGKLWQENTPYYEDAQQQMWLYFCRNVCEATTTEQPYDPTRSSLVTWLDNYLKRRLQDFWIEEQVEKTRTVPRFTVEGKTTDPLANIPAPSLHSPLDILEATKKWVNTDSNGELRRIHLKGHPQVTCQMLLWRRLPPRTPWKDLSAEFGLPISTLDSFYRRQCLPRLRKFGEFEGYL</sequence>
<dbReference type="OrthoDB" id="454880at2"/>
<dbReference type="PATRIC" id="fig|56107.3.peg.1645"/>
<name>K9WVD0_9NOST</name>
<dbReference type="AlphaFoldDB" id="K9WVD0"/>
<dbReference type="KEGG" id="csg:Cylst_1457"/>
<gene>
    <name evidence="1" type="ORF">Cylst_1457</name>
</gene>
<keyword evidence="2" id="KW-1185">Reference proteome</keyword>
<dbReference type="HOGENOM" id="CLU_077415_2_0_3"/>
<dbReference type="RefSeq" id="WP_015206997.1">
    <property type="nucleotide sequence ID" value="NC_019757.1"/>
</dbReference>
<accession>K9WVD0</accession>
<dbReference type="STRING" id="56107.Cylst_1457"/>
<evidence type="ECO:0000313" key="1">
    <source>
        <dbReference type="EMBL" id="AFZ23741.1"/>
    </source>
</evidence>
<dbReference type="eggNOG" id="COG1595">
    <property type="taxonomic scope" value="Bacteria"/>
</dbReference>
<evidence type="ECO:0000313" key="2">
    <source>
        <dbReference type="Proteomes" id="UP000010475"/>
    </source>
</evidence>
<reference evidence="1 2" key="1">
    <citation type="submission" date="2012-06" db="EMBL/GenBank/DDBJ databases">
        <title>Finished chromosome of genome of Cylindrospermum stagnale PCC 7417.</title>
        <authorList>
            <consortium name="US DOE Joint Genome Institute"/>
            <person name="Gugger M."/>
            <person name="Coursin T."/>
            <person name="Rippka R."/>
            <person name="Tandeau De Marsac N."/>
            <person name="Huntemann M."/>
            <person name="Wei C.-L."/>
            <person name="Han J."/>
            <person name="Detter J.C."/>
            <person name="Han C."/>
            <person name="Tapia R."/>
            <person name="Chen A."/>
            <person name="Kyrpides N."/>
            <person name="Mavromatis K."/>
            <person name="Markowitz V."/>
            <person name="Szeto E."/>
            <person name="Ivanova N."/>
            <person name="Pagani I."/>
            <person name="Pati A."/>
            <person name="Goodwin L."/>
            <person name="Nordberg H.P."/>
            <person name="Cantor M.N."/>
            <person name="Hua S.X."/>
            <person name="Woyke T."/>
            <person name="Kerfeld C.A."/>
        </authorList>
    </citation>
    <scope>NUCLEOTIDE SEQUENCE [LARGE SCALE GENOMIC DNA]</scope>
    <source>
        <strain evidence="1 2">PCC 7417</strain>
    </source>
</reference>
<dbReference type="Proteomes" id="UP000010475">
    <property type="component" value="Chromosome"/>
</dbReference>
<proteinExistence type="predicted"/>
<protein>
    <recommendedName>
        <fullName evidence="3">Sigma-70 family RNA polymerase sigma factor</fullName>
    </recommendedName>
</protein>
<organism evidence="1 2">
    <name type="scientific">Cylindrospermum stagnale PCC 7417</name>
    <dbReference type="NCBI Taxonomy" id="56107"/>
    <lineage>
        <taxon>Bacteria</taxon>
        <taxon>Bacillati</taxon>
        <taxon>Cyanobacteriota</taxon>
        <taxon>Cyanophyceae</taxon>
        <taxon>Nostocales</taxon>
        <taxon>Nostocaceae</taxon>
        <taxon>Cylindrospermum</taxon>
    </lineage>
</organism>
<dbReference type="EMBL" id="CP003642">
    <property type="protein sequence ID" value="AFZ23741.1"/>
    <property type="molecule type" value="Genomic_DNA"/>
</dbReference>